<feature type="compositionally biased region" description="Polar residues" evidence="1">
    <location>
        <begin position="13"/>
        <end position="43"/>
    </location>
</feature>
<feature type="compositionally biased region" description="Basic residues" evidence="1">
    <location>
        <begin position="299"/>
        <end position="310"/>
    </location>
</feature>
<dbReference type="EMBL" id="HG992987">
    <property type="protein sequence ID" value="CAE7216219.1"/>
    <property type="molecule type" value="Genomic_DNA"/>
</dbReference>
<protein>
    <submittedName>
        <fullName evidence="2">Uncharacterized protein</fullName>
    </submittedName>
</protein>
<proteinExistence type="predicted"/>
<feature type="compositionally biased region" description="Basic and acidic residues" evidence="1">
    <location>
        <begin position="58"/>
        <end position="72"/>
    </location>
</feature>
<sequence>MVWRYKTLRQRHCSSSTEGEQTLEQNTQRPRNDSLNNHLTQATPAPPRSRSPFPFRSETARYGDGQRNEDTQRPTSILPTDNQLRMNTVIRVLPNPVANDTPVPAANPAPVIEKSSFIKKWISKLYNILKQKPTDVAVAAPLAGASGRVNPGSSSASIFTLPRTWLNRHQTPRRPRLSDRPATPAAAPVPPSSTEDSSAVSREASADAEATSDYKASFRCVAGPIPHHWRVAPPVAQITPETLALRQLIAESLRNGDVFDAREGWFDPDAPEEVLQDWRLQHKALVEDHDEEDIGRGRTLSRGRRRPPLT</sequence>
<dbReference type="AlphaFoldDB" id="A0A6S6WQF7"/>
<feature type="region of interest" description="Disordered" evidence="1">
    <location>
        <begin position="161"/>
        <end position="208"/>
    </location>
</feature>
<name>A0A6S6WQF7_9PLEO</name>
<evidence type="ECO:0000256" key="1">
    <source>
        <dbReference type="SAM" id="MobiDB-lite"/>
    </source>
</evidence>
<feature type="region of interest" description="Disordered" evidence="1">
    <location>
        <begin position="1"/>
        <end position="83"/>
    </location>
</feature>
<evidence type="ECO:0000313" key="2">
    <source>
        <dbReference type="EMBL" id="CAE7216219.1"/>
    </source>
</evidence>
<organism evidence="2 3">
    <name type="scientific">Pyrenophora teres f. teres</name>
    <dbReference type="NCBI Taxonomy" id="97479"/>
    <lineage>
        <taxon>Eukaryota</taxon>
        <taxon>Fungi</taxon>
        <taxon>Dikarya</taxon>
        <taxon>Ascomycota</taxon>
        <taxon>Pezizomycotina</taxon>
        <taxon>Dothideomycetes</taxon>
        <taxon>Pleosporomycetidae</taxon>
        <taxon>Pleosporales</taxon>
        <taxon>Pleosporineae</taxon>
        <taxon>Pleosporaceae</taxon>
        <taxon>Pyrenophora</taxon>
    </lineage>
</organism>
<feature type="region of interest" description="Disordered" evidence="1">
    <location>
        <begin position="288"/>
        <end position="310"/>
    </location>
</feature>
<accession>A0A6S6WQF7</accession>
<feature type="compositionally biased region" description="Polar residues" evidence="1">
    <location>
        <begin position="73"/>
        <end position="83"/>
    </location>
</feature>
<evidence type="ECO:0000313" key="3">
    <source>
        <dbReference type="Proteomes" id="UP000472372"/>
    </source>
</evidence>
<feature type="compositionally biased region" description="Basic residues" evidence="1">
    <location>
        <begin position="1"/>
        <end position="12"/>
    </location>
</feature>
<dbReference type="Proteomes" id="UP000472372">
    <property type="component" value="Chromosome 11"/>
</dbReference>
<gene>
    <name evidence="2" type="ORF">PTTW11_10796</name>
</gene>
<reference evidence="2" key="1">
    <citation type="submission" date="2021-02" db="EMBL/GenBank/DDBJ databases">
        <authorList>
            <person name="Syme A R."/>
            <person name="Syme A R."/>
            <person name="Moolhuijzen P."/>
        </authorList>
    </citation>
    <scope>NUCLEOTIDE SEQUENCE</scope>
    <source>
        <strain evidence="2">W1-1</strain>
    </source>
</reference>